<protein>
    <submittedName>
        <fullName evidence="1">Uncharacterized protein</fullName>
    </submittedName>
</protein>
<dbReference type="EMBL" id="JAHHUM010002884">
    <property type="protein sequence ID" value="KAK5600543.1"/>
    <property type="molecule type" value="Genomic_DNA"/>
</dbReference>
<accession>A0AAV9QUH0</accession>
<gene>
    <name evidence="1" type="ORF">CRENBAI_014773</name>
</gene>
<comment type="caution">
    <text evidence="1">The sequence shown here is derived from an EMBL/GenBank/DDBJ whole genome shotgun (WGS) entry which is preliminary data.</text>
</comment>
<dbReference type="Proteomes" id="UP001311232">
    <property type="component" value="Unassembled WGS sequence"/>
</dbReference>
<name>A0AAV9QUH0_9TELE</name>
<evidence type="ECO:0000313" key="2">
    <source>
        <dbReference type="Proteomes" id="UP001311232"/>
    </source>
</evidence>
<organism evidence="1 2">
    <name type="scientific">Crenichthys baileyi</name>
    <name type="common">White River springfish</name>
    <dbReference type="NCBI Taxonomy" id="28760"/>
    <lineage>
        <taxon>Eukaryota</taxon>
        <taxon>Metazoa</taxon>
        <taxon>Chordata</taxon>
        <taxon>Craniata</taxon>
        <taxon>Vertebrata</taxon>
        <taxon>Euteleostomi</taxon>
        <taxon>Actinopterygii</taxon>
        <taxon>Neopterygii</taxon>
        <taxon>Teleostei</taxon>
        <taxon>Neoteleostei</taxon>
        <taxon>Acanthomorphata</taxon>
        <taxon>Ovalentaria</taxon>
        <taxon>Atherinomorphae</taxon>
        <taxon>Cyprinodontiformes</taxon>
        <taxon>Goodeidae</taxon>
        <taxon>Crenichthys</taxon>
    </lineage>
</organism>
<proteinExistence type="predicted"/>
<keyword evidence="2" id="KW-1185">Reference proteome</keyword>
<evidence type="ECO:0000313" key="1">
    <source>
        <dbReference type="EMBL" id="KAK5600543.1"/>
    </source>
</evidence>
<dbReference type="AlphaFoldDB" id="A0AAV9QUH0"/>
<sequence length="92" mass="10306">MRKGFLFSGLNQRTIVVLECSSSNGSDMPEKRRRGQRRLASLETLSSVPPFHGEGSPGACCGFWLIGFELFVFKCIWVLELEKKDIGLLITL</sequence>
<reference evidence="1 2" key="1">
    <citation type="submission" date="2021-06" db="EMBL/GenBank/DDBJ databases">
        <authorList>
            <person name="Palmer J.M."/>
        </authorList>
    </citation>
    <scope>NUCLEOTIDE SEQUENCE [LARGE SCALE GENOMIC DNA]</scope>
    <source>
        <strain evidence="1 2">MEX-2019</strain>
        <tissue evidence="1">Muscle</tissue>
    </source>
</reference>